<dbReference type="GO" id="GO:0000049">
    <property type="term" value="F:tRNA binding"/>
    <property type="evidence" value="ECO:0007669"/>
    <property type="project" value="UniProtKB-KW"/>
</dbReference>
<evidence type="ECO:0000313" key="14">
    <source>
        <dbReference type="EMBL" id="BCO10146.1"/>
    </source>
</evidence>
<dbReference type="KEGG" id="ddu:GF1_25220"/>
<comment type="domain">
    <text evidence="11">Consists of three domains; the N-terminal catalytic domain, the editing domain and the C-terminal C-Ala domain. The editing domain removes incorrectly charged amino acids, while the C-Ala domain, along with tRNA(Ala), serves as a bridge to cooperatively bring together the editing and aminoacylation centers thus stimulating deacylation of misacylated tRNAs.</text>
</comment>
<dbReference type="GO" id="GO:0005829">
    <property type="term" value="C:cytosol"/>
    <property type="evidence" value="ECO:0007669"/>
    <property type="project" value="TreeGrafter"/>
</dbReference>
<dbReference type="InterPro" id="IPR002318">
    <property type="entry name" value="Ala-tRNA-lgiase_IIc"/>
</dbReference>
<keyword evidence="12" id="KW-0175">Coiled coil</keyword>
<dbReference type="CDD" id="cd00673">
    <property type="entry name" value="AlaRS_core"/>
    <property type="match status" value="1"/>
</dbReference>
<dbReference type="EC" id="6.1.1.7" evidence="11"/>
<feature type="domain" description="Alanyl-transfer RNA synthetases family profile" evidence="13">
    <location>
        <begin position="1"/>
        <end position="716"/>
    </location>
</feature>
<keyword evidence="9 11" id="KW-0648">Protein biosynthesis</keyword>
<dbReference type="Pfam" id="PF07973">
    <property type="entry name" value="tRNA_SAD"/>
    <property type="match status" value="1"/>
</dbReference>
<dbReference type="InterPro" id="IPR012947">
    <property type="entry name" value="tRNA_SAD"/>
</dbReference>
<dbReference type="InterPro" id="IPR003156">
    <property type="entry name" value="DHHA1_dom"/>
</dbReference>
<dbReference type="Pfam" id="PF01411">
    <property type="entry name" value="tRNA-synt_2c"/>
    <property type="match status" value="1"/>
</dbReference>
<dbReference type="Gene3D" id="3.10.310.40">
    <property type="match status" value="1"/>
</dbReference>
<dbReference type="RefSeq" id="WP_267926884.1">
    <property type="nucleotide sequence ID" value="NZ_AP024233.1"/>
</dbReference>
<dbReference type="GO" id="GO:0006419">
    <property type="term" value="P:alanyl-tRNA aminoacylation"/>
    <property type="evidence" value="ECO:0007669"/>
    <property type="project" value="UniProtKB-UniRule"/>
</dbReference>
<dbReference type="FunFam" id="3.30.930.10:FF:000004">
    <property type="entry name" value="Alanine--tRNA ligase"/>
    <property type="match status" value="1"/>
</dbReference>
<dbReference type="GO" id="GO:0002161">
    <property type="term" value="F:aminoacyl-tRNA deacylase activity"/>
    <property type="evidence" value="ECO:0007669"/>
    <property type="project" value="TreeGrafter"/>
</dbReference>
<feature type="binding site" evidence="11">
    <location>
        <position position="677"/>
    </location>
    <ligand>
        <name>Zn(2+)</name>
        <dbReference type="ChEBI" id="CHEBI:29105"/>
    </ligand>
</feature>
<comment type="catalytic activity">
    <reaction evidence="11">
        <text>tRNA(Ala) + L-alanine + ATP = L-alanyl-tRNA(Ala) + AMP + diphosphate</text>
        <dbReference type="Rhea" id="RHEA:12540"/>
        <dbReference type="Rhea" id="RHEA-COMP:9657"/>
        <dbReference type="Rhea" id="RHEA-COMP:9923"/>
        <dbReference type="ChEBI" id="CHEBI:30616"/>
        <dbReference type="ChEBI" id="CHEBI:33019"/>
        <dbReference type="ChEBI" id="CHEBI:57972"/>
        <dbReference type="ChEBI" id="CHEBI:78442"/>
        <dbReference type="ChEBI" id="CHEBI:78497"/>
        <dbReference type="ChEBI" id="CHEBI:456215"/>
        <dbReference type="EC" id="6.1.1.7"/>
    </reaction>
</comment>
<dbReference type="FunFam" id="3.30.980.10:FF:000004">
    <property type="entry name" value="Alanine--tRNA ligase, cytoplasmic"/>
    <property type="match status" value="1"/>
</dbReference>
<keyword evidence="6 11" id="KW-0862">Zinc</keyword>
<keyword evidence="11" id="KW-0963">Cytoplasm</keyword>
<dbReference type="InterPro" id="IPR050058">
    <property type="entry name" value="Ala-tRNA_ligase"/>
</dbReference>
<proteinExistence type="inferred from homology"/>
<dbReference type="GO" id="GO:0008270">
    <property type="term" value="F:zinc ion binding"/>
    <property type="evidence" value="ECO:0007669"/>
    <property type="project" value="UniProtKB-UniRule"/>
</dbReference>
<dbReference type="Gene3D" id="3.30.930.10">
    <property type="entry name" value="Bira Bifunctional Protein, Domain 2"/>
    <property type="match status" value="1"/>
</dbReference>
<comment type="subcellular location">
    <subcellularLocation>
        <location evidence="11">Cytoplasm</location>
    </subcellularLocation>
</comment>
<accession>A0A915UAN6</accession>
<dbReference type="GO" id="GO:0004813">
    <property type="term" value="F:alanine-tRNA ligase activity"/>
    <property type="evidence" value="ECO:0007669"/>
    <property type="project" value="UniProtKB-UniRule"/>
</dbReference>
<dbReference type="HAMAP" id="MF_00036_B">
    <property type="entry name" value="Ala_tRNA_synth_B"/>
    <property type="match status" value="1"/>
</dbReference>
<dbReference type="PANTHER" id="PTHR11777">
    <property type="entry name" value="ALANYL-TRNA SYNTHETASE"/>
    <property type="match status" value="1"/>
</dbReference>
<keyword evidence="10 11" id="KW-0030">Aminoacyl-tRNA synthetase</keyword>
<keyword evidence="2 11" id="KW-0820">tRNA-binding</keyword>
<dbReference type="SMART" id="SM00863">
    <property type="entry name" value="tRNA_SAD"/>
    <property type="match status" value="1"/>
</dbReference>
<dbReference type="SUPFAM" id="SSF101353">
    <property type="entry name" value="Putative anticodon-binding domain of alanyl-tRNA synthetase (AlaRS)"/>
    <property type="match status" value="1"/>
</dbReference>
<evidence type="ECO:0000256" key="4">
    <source>
        <dbReference type="ARBA" id="ARBA00022723"/>
    </source>
</evidence>
<evidence type="ECO:0000256" key="7">
    <source>
        <dbReference type="ARBA" id="ARBA00022840"/>
    </source>
</evidence>
<dbReference type="InterPro" id="IPR045864">
    <property type="entry name" value="aa-tRNA-synth_II/BPL/LPL"/>
</dbReference>
<evidence type="ECO:0000256" key="11">
    <source>
        <dbReference type="HAMAP-Rule" id="MF_00036"/>
    </source>
</evidence>
<keyword evidence="5 11" id="KW-0547">Nucleotide-binding</keyword>
<gene>
    <name evidence="11 14" type="primary">alaS</name>
    <name evidence="14" type="ORF">GF1_25220</name>
</gene>
<dbReference type="Proteomes" id="UP001063350">
    <property type="component" value="Chromosome"/>
</dbReference>
<dbReference type="InterPro" id="IPR018163">
    <property type="entry name" value="Thr/Ala-tRNA-synth_IIc_edit"/>
</dbReference>
<reference evidence="14" key="1">
    <citation type="submission" date="2020-12" db="EMBL/GenBank/DDBJ databases">
        <title>Desulfobium dissulfuricans gen. nov., sp. nov., a novel mesophilic, sulfate-reducing bacterium isolated from a deep-sea hydrothermal vent.</title>
        <authorList>
            <person name="Hashimoto Y."/>
            <person name="Tame A."/>
            <person name="Sawayama S."/>
            <person name="Miyazaki J."/>
            <person name="Takai K."/>
            <person name="Nakagawa S."/>
        </authorList>
    </citation>
    <scope>NUCLEOTIDE SEQUENCE</scope>
    <source>
        <strain evidence="14">GF1</strain>
    </source>
</reference>
<dbReference type="Gene3D" id="6.10.250.550">
    <property type="match status" value="1"/>
</dbReference>
<dbReference type="Pfam" id="PF02272">
    <property type="entry name" value="DHHA1"/>
    <property type="match status" value="1"/>
</dbReference>
<evidence type="ECO:0000256" key="6">
    <source>
        <dbReference type="ARBA" id="ARBA00022833"/>
    </source>
</evidence>
<dbReference type="InterPro" id="IPR009000">
    <property type="entry name" value="Transl_B-barrel_sf"/>
</dbReference>
<dbReference type="Gene3D" id="3.30.980.10">
    <property type="entry name" value="Threonyl-trna Synthetase, Chain A, domain 2"/>
    <property type="match status" value="1"/>
</dbReference>
<dbReference type="GO" id="GO:0005524">
    <property type="term" value="F:ATP binding"/>
    <property type="evidence" value="ECO:0007669"/>
    <property type="project" value="UniProtKB-UniRule"/>
</dbReference>
<dbReference type="PROSITE" id="PS50860">
    <property type="entry name" value="AA_TRNA_LIGASE_II_ALA"/>
    <property type="match status" value="1"/>
</dbReference>
<dbReference type="GO" id="GO:0045892">
    <property type="term" value="P:negative regulation of DNA-templated transcription"/>
    <property type="evidence" value="ECO:0007669"/>
    <property type="project" value="TreeGrafter"/>
</dbReference>
<dbReference type="PRINTS" id="PR00980">
    <property type="entry name" value="TRNASYNTHALA"/>
</dbReference>
<dbReference type="InterPro" id="IPR018162">
    <property type="entry name" value="Ala-tRNA-ligase_IIc_anticod-bd"/>
</dbReference>
<comment type="function">
    <text evidence="11">Catalyzes the attachment of alanine to tRNA(Ala) in a two-step reaction: alanine is first activated by ATP to form Ala-AMP and then transferred to the acceptor end of tRNA(Ala). Also edits incorrectly charged Ser-tRNA(Ala) and Gly-tRNA(Ala) via its editing domain.</text>
</comment>
<keyword evidence="8 11" id="KW-0694">RNA-binding</keyword>
<feature type="binding site" evidence="11">
    <location>
        <position position="575"/>
    </location>
    <ligand>
        <name>Zn(2+)</name>
        <dbReference type="ChEBI" id="CHEBI:29105"/>
    </ligand>
</feature>
<dbReference type="Gene3D" id="3.30.54.20">
    <property type="match status" value="1"/>
</dbReference>
<dbReference type="SUPFAM" id="SSF50447">
    <property type="entry name" value="Translation proteins"/>
    <property type="match status" value="1"/>
</dbReference>
<name>A0A915UAN6_9BACT</name>
<keyword evidence="7 11" id="KW-0067">ATP-binding</keyword>
<dbReference type="FunFam" id="3.10.310.40:FF:000001">
    <property type="entry name" value="Alanine--tRNA ligase"/>
    <property type="match status" value="1"/>
</dbReference>
<evidence type="ECO:0000313" key="15">
    <source>
        <dbReference type="Proteomes" id="UP001063350"/>
    </source>
</evidence>
<dbReference type="InterPro" id="IPR023033">
    <property type="entry name" value="Ala_tRNA_ligase_euk/bac"/>
</dbReference>
<evidence type="ECO:0000256" key="3">
    <source>
        <dbReference type="ARBA" id="ARBA00022598"/>
    </source>
</evidence>
<keyword evidence="3 11" id="KW-0436">Ligase</keyword>
<protein>
    <recommendedName>
        <fullName evidence="11">Alanine--tRNA ligase</fullName>
        <ecNumber evidence="11">6.1.1.7</ecNumber>
    </recommendedName>
    <alternativeName>
        <fullName evidence="11">Alanyl-tRNA synthetase</fullName>
        <shortName evidence="11">AlaRS</shortName>
    </alternativeName>
</protein>
<evidence type="ECO:0000256" key="12">
    <source>
        <dbReference type="SAM" id="Coils"/>
    </source>
</evidence>
<evidence type="ECO:0000259" key="13">
    <source>
        <dbReference type="PROSITE" id="PS50860"/>
    </source>
</evidence>
<evidence type="ECO:0000256" key="8">
    <source>
        <dbReference type="ARBA" id="ARBA00022884"/>
    </source>
</evidence>
<comment type="cofactor">
    <cofactor evidence="11">
        <name>Zn(2+)</name>
        <dbReference type="ChEBI" id="CHEBI:29105"/>
    </cofactor>
    <text evidence="11">Binds 1 zinc ion per subunit.</text>
</comment>
<evidence type="ECO:0000256" key="10">
    <source>
        <dbReference type="ARBA" id="ARBA00023146"/>
    </source>
</evidence>
<dbReference type="Gene3D" id="2.40.30.130">
    <property type="match status" value="1"/>
</dbReference>
<organism evidence="14 15">
    <name type="scientific">Desulfolithobacter dissulfuricans</name>
    <dbReference type="NCBI Taxonomy" id="2795293"/>
    <lineage>
        <taxon>Bacteria</taxon>
        <taxon>Pseudomonadati</taxon>
        <taxon>Thermodesulfobacteriota</taxon>
        <taxon>Desulfobulbia</taxon>
        <taxon>Desulfobulbales</taxon>
        <taxon>Desulfobulbaceae</taxon>
        <taxon>Desulfolithobacter</taxon>
    </lineage>
</organism>
<feature type="binding site" evidence="11">
    <location>
        <position position="571"/>
    </location>
    <ligand>
        <name>Zn(2+)</name>
        <dbReference type="ChEBI" id="CHEBI:29105"/>
    </ligand>
</feature>
<dbReference type="FunFam" id="3.30.54.20:FF:000001">
    <property type="entry name" value="Alanine--tRNA ligase"/>
    <property type="match status" value="1"/>
</dbReference>
<dbReference type="SUPFAM" id="SSF55186">
    <property type="entry name" value="ThrRS/AlaRS common domain"/>
    <property type="match status" value="1"/>
</dbReference>
<keyword evidence="4 11" id="KW-0479">Metal-binding</keyword>
<keyword evidence="15" id="KW-1185">Reference proteome</keyword>
<dbReference type="InterPro" id="IPR018165">
    <property type="entry name" value="Ala-tRNA-synth_IIc_core"/>
</dbReference>
<dbReference type="NCBIfam" id="TIGR00344">
    <property type="entry name" value="alaS"/>
    <property type="match status" value="1"/>
</dbReference>
<evidence type="ECO:0000256" key="1">
    <source>
        <dbReference type="ARBA" id="ARBA00008226"/>
    </source>
</evidence>
<sequence>MTGNEIRTRFLEYFKQKGHTIVESSSLVPHDDPTLLFTNAGMVQFKRVFMGEEQRDYVRATTCQRCVRAGGKHNDLENVGHTARHHTFFEMLGNFSFGDYFKKEAIEYAWEFLTRELGLDPEQLWVSVFRDDDEAYELWEQIEDLPKGRIVRLGEADNFWAMGDTGPCGPCSEIHIDQGVEAGCGRPECAVGCDCDRFLELWNLVFMQYYRDESGKMTPLPKPSIDTGMGLERVAAVLQGKLNNFDSDLFTPIIDHIEKISGRRYKADSNDNVSMRVIADHARATTFLVSDGVLPSNEGRGYVLRRIMRRAIRFGRALGLSGPFFAGVCALVADLMEEAYPHLRDARQLLDKVVNNEENRFGETLDKGLAMLASEIERLQKEQGDRACIDGQFIFKLYDTYGFPVDIVRDVALEKGIAFDEAGFNAAMEQQREQSRKSWKGTDVDHLDQGVLELLEQGRQSQFVGYSNREIHCTVEGIINERGELVERAGEGERVQVFSPRTPFYAESGGQAGDRGAIIWDGGEMEVETTRSPVEGITLHEGVITKGELQSGQAVTLAVAGDRRVATACNHSATHLLHAAMKRVLGDHVKQAGSLVEHDRLRFDFTHFSPVTPEEIQAIEQLVNSQIRQNIPVQTSLLKRDEAIKEGATALFGEKYGDEVRVVSMGDFSKELCGGTHVQATGDIGFFKIISETGIAAGIRRIEAVTGDRALAWVQDLASQAAAISALVSGPLDQAAEKIESLLKRQKELEKEVAQLTARLALSDLDSLLNSAVEVDGIRVIGGQVKLDSPKTLREIGDKLREKMGSGVAVLGGEFGGKAALLALVSKDLTGRIRAGDLVREVAAIVGGKGGGRPDMAQAGGPMPDKLPEAMKAVPDIVARLLGEEK</sequence>
<evidence type="ECO:0000256" key="5">
    <source>
        <dbReference type="ARBA" id="ARBA00022741"/>
    </source>
</evidence>
<evidence type="ECO:0000256" key="9">
    <source>
        <dbReference type="ARBA" id="ARBA00022917"/>
    </source>
</evidence>
<feature type="binding site" evidence="11">
    <location>
        <position position="673"/>
    </location>
    <ligand>
        <name>Zn(2+)</name>
        <dbReference type="ChEBI" id="CHEBI:29105"/>
    </ligand>
</feature>
<dbReference type="AlphaFoldDB" id="A0A915UAN6"/>
<dbReference type="EMBL" id="AP024233">
    <property type="protein sequence ID" value="BCO10146.1"/>
    <property type="molecule type" value="Genomic_DNA"/>
</dbReference>
<feature type="coiled-coil region" evidence="12">
    <location>
        <begin position="732"/>
        <end position="766"/>
    </location>
</feature>
<comment type="similarity">
    <text evidence="1 11">Belongs to the class-II aminoacyl-tRNA synthetase family.</text>
</comment>
<dbReference type="PANTHER" id="PTHR11777:SF9">
    <property type="entry name" value="ALANINE--TRNA LIGASE, CYTOPLASMIC"/>
    <property type="match status" value="1"/>
</dbReference>
<dbReference type="InterPro" id="IPR018164">
    <property type="entry name" value="Ala-tRNA-synth_IIc_N"/>
</dbReference>
<dbReference type="SUPFAM" id="SSF55681">
    <property type="entry name" value="Class II aaRS and biotin synthetases"/>
    <property type="match status" value="1"/>
</dbReference>
<evidence type="ECO:0000256" key="2">
    <source>
        <dbReference type="ARBA" id="ARBA00022555"/>
    </source>
</evidence>